<dbReference type="Proteomes" id="UP001201812">
    <property type="component" value="Unassembled WGS sequence"/>
</dbReference>
<gene>
    <name evidence="7" type="ORF">DdX_15312</name>
</gene>
<dbReference type="PANTHER" id="PTHR22950:SF193">
    <property type="entry name" value="AMINO ACID TRANSPORTER TRANSMEMBRANE DOMAIN-CONTAINING PROTEIN"/>
    <property type="match status" value="1"/>
</dbReference>
<comment type="caution">
    <text evidence="7">The sequence shown here is derived from an EMBL/GenBank/DDBJ whole genome shotgun (WGS) entry which is preliminary data.</text>
</comment>
<dbReference type="Pfam" id="PF01490">
    <property type="entry name" value="Aa_trans"/>
    <property type="match status" value="1"/>
</dbReference>
<evidence type="ECO:0000256" key="1">
    <source>
        <dbReference type="ARBA" id="ARBA00004141"/>
    </source>
</evidence>
<comment type="subcellular location">
    <subcellularLocation>
        <location evidence="1">Membrane</location>
        <topology evidence="1">Multi-pass membrane protein</topology>
    </subcellularLocation>
</comment>
<feature type="transmembrane region" description="Helical" evidence="5">
    <location>
        <begin position="61"/>
        <end position="89"/>
    </location>
</feature>
<feature type="transmembrane region" description="Helical" evidence="5">
    <location>
        <begin position="109"/>
        <end position="130"/>
    </location>
</feature>
<dbReference type="PANTHER" id="PTHR22950">
    <property type="entry name" value="AMINO ACID TRANSPORTER"/>
    <property type="match status" value="1"/>
</dbReference>
<dbReference type="GO" id="GO:0015179">
    <property type="term" value="F:L-amino acid transmembrane transporter activity"/>
    <property type="evidence" value="ECO:0007669"/>
    <property type="project" value="TreeGrafter"/>
</dbReference>
<accession>A0AAD4R126</accession>
<evidence type="ECO:0000256" key="2">
    <source>
        <dbReference type="ARBA" id="ARBA00022692"/>
    </source>
</evidence>
<feature type="transmembrane region" description="Helical" evidence="5">
    <location>
        <begin position="181"/>
        <end position="209"/>
    </location>
</feature>
<dbReference type="GO" id="GO:0005774">
    <property type="term" value="C:vacuolar membrane"/>
    <property type="evidence" value="ECO:0007669"/>
    <property type="project" value="TreeGrafter"/>
</dbReference>
<feature type="transmembrane region" description="Helical" evidence="5">
    <location>
        <begin position="230"/>
        <end position="248"/>
    </location>
</feature>
<organism evidence="7 8">
    <name type="scientific">Ditylenchus destructor</name>
    <dbReference type="NCBI Taxonomy" id="166010"/>
    <lineage>
        <taxon>Eukaryota</taxon>
        <taxon>Metazoa</taxon>
        <taxon>Ecdysozoa</taxon>
        <taxon>Nematoda</taxon>
        <taxon>Chromadorea</taxon>
        <taxon>Rhabditida</taxon>
        <taxon>Tylenchina</taxon>
        <taxon>Tylenchomorpha</taxon>
        <taxon>Sphaerularioidea</taxon>
        <taxon>Anguinidae</taxon>
        <taxon>Anguininae</taxon>
        <taxon>Ditylenchus</taxon>
    </lineage>
</organism>
<evidence type="ECO:0000256" key="3">
    <source>
        <dbReference type="ARBA" id="ARBA00022989"/>
    </source>
</evidence>
<name>A0AAD4R126_9BILA</name>
<dbReference type="EMBL" id="JAKKPZ010000094">
    <property type="protein sequence ID" value="KAI1702739.1"/>
    <property type="molecule type" value="Genomic_DNA"/>
</dbReference>
<keyword evidence="3 5" id="KW-1133">Transmembrane helix</keyword>
<keyword evidence="2 5" id="KW-0812">Transmembrane</keyword>
<evidence type="ECO:0000313" key="8">
    <source>
        <dbReference type="Proteomes" id="UP001201812"/>
    </source>
</evidence>
<keyword evidence="4 5" id="KW-0472">Membrane</keyword>
<evidence type="ECO:0000256" key="4">
    <source>
        <dbReference type="ARBA" id="ARBA00023136"/>
    </source>
</evidence>
<dbReference type="AlphaFoldDB" id="A0AAD4R126"/>
<keyword evidence="8" id="KW-1185">Reference proteome</keyword>
<evidence type="ECO:0000259" key="6">
    <source>
        <dbReference type="Pfam" id="PF01490"/>
    </source>
</evidence>
<proteinExistence type="predicted"/>
<dbReference type="InterPro" id="IPR013057">
    <property type="entry name" value="AA_transpt_TM"/>
</dbReference>
<feature type="domain" description="Amino acid transporter transmembrane" evidence="6">
    <location>
        <begin position="25"/>
        <end position="206"/>
    </location>
</feature>
<reference evidence="7" key="1">
    <citation type="submission" date="2022-01" db="EMBL/GenBank/DDBJ databases">
        <title>Genome Sequence Resource for Two Populations of Ditylenchus destructor, the Migratory Endoparasitic Phytonematode.</title>
        <authorList>
            <person name="Zhang H."/>
            <person name="Lin R."/>
            <person name="Xie B."/>
        </authorList>
    </citation>
    <scope>NUCLEOTIDE SEQUENCE</scope>
    <source>
        <strain evidence="7">BazhouSP</strain>
    </source>
</reference>
<protein>
    <submittedName>
        <fullName evidence="7">Transmembrane amino acid transporter protein domain-containing protein</fullName>
    </submittedName>
</protein>
<sequence>MYHRTNIFLHLLRAEHVIGQLPWITNFDGIMTASGSILYSFNGQAMVLPLENKLKHPPDMVGAFGVLSVGMSLVSSVYAGSGFFGYITYGTDVKGSITLNLPRQEAFSAVKLMLTLVVYFGFVIQQYVIVDMIWPKLVRLMDRNKTFTNNRLCLSLELLFRAFVTILALTVAIAVPNLEDIIPLVGVTAGMFLAFIFPALMDTMTFVPLYLNQSRADGQPNMRFRAYLRLIQNGSLVLIGVIGLVAGLNSNIRNMIQRPIVA</sequence>
<feature type="transmembrane region" description="Helical" evidence="5">
    <location>
        <begin position="151"/>
        <end position="175"/>
    </location>
</feature>
<evidence type="ECO:0000256" key="5">
    <source>
        <dbReference type="SAM" id="Phobius"/>
    </source>
</evidence>
<evidence type="ECO:0000313" key="7">
    <source>
        <dbReference type="EMBL" id="KAI1702739.1"/>
    </source>
</evidence>